<feature type="compositionally biased region" description="Pro residues" evidence="1">
    <location>
        <begin position="94"/>
        <end position="116"/>
    </location>
</feature>
<evidence type="ECO:0000313" key="4">
    <source>
        <dbReference type="Proteomes" id="UP000245992"/>
    </source>
</evidence>
<feature type="compositionally biased region" description="Low complexity" evidence="1">
    <location>
        <begin position="66"/>
        <end position="80"/>
    </location>
</feature>
<reference evidence="3 4" key="1">
    <citation type="submission" date="2013-12" db="EMBL/GenBank/DDBJ databases">
        <title>Annotated genome of Streptomyces scopuliridis.</title>
        <authorList>
            <person name="Olson J.B."/>
        </authorList>
    </citation>
    <scope>NUCLEOTIDE SEQUENCE [LARGE SCALE GENOMIC DNA]</scope>
    <source>
        <strain evidence="3 4">RB72</strain>
    </source>
</reference>
<proteinExistence type="predicted"/>
<organism evidence="3 4">
    <name type="scientific">Streptomyces scopuliridis RB72</name>
    <dbReference type="NCBI Taxonomy" id="1440053"/>
    <lineage>
        <taxon>Bacteria</taxon>
        <taxon>Bacillati</taxon>
        <taxon>Actinomycetota</taxon>
        <taxon>Actinomycetes</taxon>
        <taxon>Kitasatosporales</taxon>
        <taxon>Streptomycetaceae</taxon>
        <taxon>Streptomyces</taxon>
    </lineage>
</organism>
<evidence type="ECO:0000256" key="2">
    <source>
        <dbReference type="SAM" id="SignalP"/>
    </source>
</evidence>
<comment type="caution">
    <text evidence="3">The sequence shown here is derived from an EMBL/GenBank/DDBJ whole genome shotgun (WGS) entry which is preliminary data.</text>
</comment>
<protein>
    <submittedName>
        <fullName evidence="3">Uncharacterized protein</fullName>
    </submittedName>
</protein>
<feature type="region of interest" description="Disordered" evidence="1">
    <location>
        <begin position="30"/>
        <end position="136"/>
    </location>
</feature>
<dbReference type="PROSITE" id="PS51257">
    <property type="entry name" value="PROKAR_LIPOPROTEIN"/>
    <property type="match status" value="1"/>
</dbReference>
<keyword evidence="4" id="KW-1185">Reference proteome</keyword>
<accession>A0A2T7T4T6</accession>
<gene>
    <name evidence="3" type="ORF">Y717_01400</name>
</gene>
<evidence type="ECO:0000256" key="1">
    <source>
        <dbReference type="SAM" id="MobiDB-lite"/>
    </source>
</evidence>
<dbReference type="EMBL" id="AZSP01000234">
    <property type="protein sequence ID" value="PVE10143.1"/>
    <property type="molecule type" value="Genomic_DNA"/>
</dbReference>
<dbReference type="Proteomes" id="UP000245992">
    <property type="component" value="Unassembled WGS sequence"/>
</dbReference>
<dbReference type="AlphaFoldDB" id="A0A2T7T4T6"/>
<keyword evidence="2" id="KW-0732">Signal</keyword>
<dbReference type="RefSeq" id="WP_030351481.1">
    <property type="nucleotide sequence ID" value="NZ_AZSP01000234.1"/>
</dbReference>
<dbReference type="STRING" id="1440053.GCA_000718095_02364"/>
<feature type="signal peptide" evidence="2">
    <location>
        <begin position="1"/>
        <end position="28"/>
    </location>
</feature>
<feature type="chain" id="PRO_5038751340" evidence="2">
    <location>
        <begin position="29"/>
        <end position="136"/>
    </location>
</feature>
<sequence length="136" mass="13288">MRPAHRLLAGVLAAGALLAAGCAQSADAMDPMDPIERLGRKAAQRVGPHASVSPRVPAPLPGPGPGAASPGSMSPSAPGAPVRPVCGLHEMSPAPSPALPSPSPPFSAPSPSPPLRHCPSVLPGSYGTPAPGAAFP</sequence>
<evidence type="ECO:0000313" key="3">
    <source>
        <dbReference type="EMBL" id="PVE10143.1"/>
    </source>
</evidence>
<name>A0A2T7T4T6_9ACTN</name>